<evidence type="ECO:0000313" key="4">
    <source>
        <dbReference type="Proteomes" id="UP000030905"/>
    </source>
</evidence>
<dbReference type="Pfam" id="PF10764">
    <property type="entry name" value="Gin"/>
    <property type="match status" value="1"/>
</dbReference>
<dbReference type="EMBL" id="JPGY02000001">
    <property type="protein sequence ID" value="KRU13784.1"/>
    <property type="molecule type" value="Genomic_DNA"/>
</dbReference>
<name>A0A0H3J5K3_CLOPA</name>
<reference evidence="2" key="2">
    <citation type="submission" date="2015-10" db="EMBL/GenBank/DDBJ databases">
        <title>Improved Draft Genome Sequence of Clostridium pasteurianum Strain ATCC 6013 (DSM 525) Using a Hybrid Next-Generation Sequencing Approach.</title>
        <authorList>
            <person name="Pyne M.E."/>
            <person name="Utturkar S.M."/>
            <person name="Brown S.D."/>
            <person name="Moo-Young M."/>
            <person name="Chung D.A."/>
            <person name="Chou P.C."/>
        </authorList>
    </citation>
    <scope>NUCLEOTIDE SEQUENCE</scope>
    <source>
        <strain evidence="2">ATCC 6013</strain>
    </source>
</reference>
<dbReference type="KEGG" id="cpae:CPAST_c01150"/>
<dbReference type="Proteomes" id="UP000028042">
    <property type="component" value="Unassembled WGS sequence"/>
</dbReference>
<organism evidence="1 4">
    <name type="scientific">Clostridium pasteurianum DSM 525 = ATCC 6013</name>
    <dbReference type="NCBI Taxonomy" id="1262449"/>
    <lineage>
        <taxon>Bacteria</taxon>
        <taxon>Bacillati</taxon>
        <taxon>Bacillota</taxon>
        <taxon>Clostridia</taxon>
        <taxon>Eubacteriales</taxon>
        <taxon>Clostridiaceae</taxon>
        <taxon>Clostridium</taxon>
    </lineage>
</organism>
<dbReference type="PATRIC" id="fig|1262449.3.peg.4"/>
<dbReference type="AlphaFoldDB" id="A0A0H3J5K3"/>
<dbReference type="RefSeq" id="WP_003440308.1">
    <property type="nucleotide sequence ID" value="NZ_ANZB01000001.1"/>
</dbReference>
<proteinExistence type="predicted"/>
<keyword evidence="4" id="KW-1185">Reference proteome</keyword>
<reference evidence="1 4" key="1">
    <citation type="journal article" date="2015" name="Genome Announc.">
        <title>Complete Genome Sequence of the Nitrogen-Fixing and Solvent-Producing Clostridium pasteurianum DSM 525.</title>
        <authorList>
            <person name="Poehlein A."/>
            <person name="Grosse-Honebrink A."/>
            <person name="Zhang Y."/>
            <person name="Minton N.P."/>
            <person name="Daniel R."/>
        </authorList>
    </citation>
    <scope>NUCLEOTIDE SEQUENCE [LARGE SCALE GENOMIC DNA]</scope>
    <source>
        <strain evidence="1">DSM 525</strain>
        <strain evidence="4">DSM 525 / ATCC 6013</strain>
    </source>
</reference>
<dbReference type="eggNOG" id="ENOG502ZMHY">
    <property type="taxonomic scope" value="Bacteria"/>
</dbReference>
<evidence type="ECO:0000313" key="1">
    <source>
        <dbReference type="EMBL" id="AJA50203.1"/>
    </source>
</evidence>
<dbReference type="GeneID" id="93072373"/>
<evidence type="ECO:0000313" key="2">
    <source>
        <dbReference type="EMBL" id="KRU13784.1"/>
    </source>
</evidence>
<gene>
    <name evidence="1" type="ORF">CLPA_c01150</name>
    <name evidence="2" type="ORF">CP6013_03032</name>
</gene>
<dbReference type="KEGG" id="cpat:CLPA_c01150"/>
<reference evidence="2 3" key="3">
    <citation type="journal article" name="Genome Announc.">
        <title>Improved Draft Genome Sequence of Clostridium pasteurianum Strain ATCC 6013 (DSM 525) Using a Hybrid Next-Generation Sequencing Approach.</title>
        <authorList>
            <person name="Pyne M.E."/>
            <person name="Utturkar S."/>
            <person name="Brown S.D."/>
            <person name="Moo-Young M."/>
            <person name="Chung D.A."/>
            <person name="Chou C.P."/>
        </authorList>
    </citation>
    <scope>NUCLEOTIDE SEQUENCE [LARGE SCALE GENOMIC DNA]</scope>
    <source>
        <strain evidence="2 3">ATCC 6013</strain>
    </source>
</reference>
<dbReference type="EMBL" id="CP009268">
    <property type="protein sequence ID" value="AJA50203.1"/>
    <property type="molecule type" value="Genomic_DNA"/>
</dbReference>
<dbReference type="InterPro" id="IPR019700">
    <property type="entry name" value="Sigma-G_inhibitor_Gin"/>
</dbReference>
<protein>
    <submittedName>
        <fullName evidence="1">Inhibitor of sigma-G Gin</fullName>
    </submittedName>
    <submittedName>
        <fullName evidence="2">Sigma-G inhibitor, Gin</fullName>
    </submittedName>
</protein>
<dbReference type="Proteomes" id="UP000030905">
    <property type="component" value="Chromosome"/>
</dbReference>
<sequence length="68" mass="7864">MKKQSCIICGKPLTDGIIVNGKGICKSCEERLINLEPGNDFYEYYKESIRKNMIQTRGAEYNCQNYHL</sequence>
<evidence type="ECO:0000313" key="3">
    <source>
        <dbReference type="Proteomes" id="UP000028042"/>
    </source>
</evidence>
<accession>A0A0H3J5K3</accession>